<dbReference type="AlphaFoldDB" id="A0A4Q1AJY0"/>
<gene>
    <name evidence="1" type="ORF">CRV07_13925</name>
</gene>
<dbReference type="Proteomes" id="UP000289758">
    <property type="component" value="Unassembled WGS sequence"/>
</dbReference>
<protein>
    <submittedName>
        <fullName evidence="1">YbhB/YbcL family Raf kinase inhibitor-like protein</fullName>
    </submittedName>
</protein>
<dbReference type="RefSeq" id="WP_129088215.1">
    <property type="nucleotide sequence ID" value="NZ_CP053836.1"/>
</dbReference>
<dbReference type="PANTHER" id="PTHR30289:SF1">
    <property type="entry name" value="PEBP (PHOSPHATIDYLETHANOLAMINE-BINDING PROTEIN) FAMILY PROTEIN"/>
    <property type="match status" value="1"/>
</dbReference>
<dbReference type="PANTHER" id="PTHR30289">
    <property type="entry name" value="UNCHARACTERIZED PROTEIN YBCL-RELATED"/>
    <property type="match status" value="1"/>
</dbReference>
<dbReference type="NCBIfam" id="TIGR00481">
    <property type="entry name" value="YbhB/YbcL family Raf kinase inhibitor-like protein"/>
    <property type="match status" value="1"/>
</dbReference>
<evidence type="ECO:0000313" key="2">
    <source>
        <dbReference type="Proteomes" id="UP000289758"/>
    </source>
</evidence>
<keyword evidence="2" id="KW-1185">Reference proteome</keyword>
<sequence>MKKILILLAFGITILFADNFTLKSDDLKGQLTSKQVFNGFGCVGENISPKLSWSGAPKETKSFALTVYDPDAPTGSGWWHWIVFDIPKDKTSLEEGFGNKISKDIVQSITDYGKPGFGGACPPKGDKAHRYVFTIYALDVEKLGLDENANAPTVGFTLNFHTLQKASIISYYGR</sequence>
<dbReference type="InterPro" id="IPR036610">
    <property type="entry name" value="PEBP-like_sf"/>
</dbReference>
<comment type="caution">
    <text evidence="1">The sequence shown here is derived from an EMBL/GenBank/DDBJ whole genome shotgun (WGS) entry which is preliminary data.</text>
</comment>
<reference evidence="1 2" key="1">
    <citation type="submission" date="2017-10" db="EMBL/GenBank/DDBJ databases">
        <title>Genomics of the genus Arcobacter.</title>
        <authorList>
            <person name="Perez-Cataluna A."/>
            <person name="Figueras M.J."/>
        </authorList>
    </citation>
    <scope>NUCLEOTIDE SEQUENCE [LARGE SCALE GENOMIC DNA]</scope>
    <source>
        <strain evidence="1 2">CECT 8441</strain>
    </source>
</reference>
<organism evidence="1 2">
    <name type="scientific">Halarcobacter ebronensis</name>
    <dbReference type="NCBI Taxonomy" id="1462615"/>
    <lineage>
        <taxon>Bacteria</taxon>
        <taxon>Pseudomonadati</taxon>
        <taxon>Campylobacterota</taxon>
        <taxon>Epsilonproteobacteria</taxon>
        <taxon>Campylobacterales</taxon>
        <taxon>Arcobacteraceae</taxon>
        <taxon>Halarcobacter</taxon>
    </lineage>
</organism>
<proteinExistence type="predicted"/>
<dbReference type="Gene3D" id="3.90.280.10">
    <property type="entry name" value="PEBP-like"/>
    <property type="match status" value="1"/>
</dbReference>
<evidence type="ECO:0000313" key="1">
    <source>
        <dbReference type="EMBL" id="RXK02109.1"/>
    </source>
</evidence>
<name>A0A4Q1AJY0_9BACT</name>
<dbReference type="InterPro" id="IPR008914">
    <property type="entry name" value="PEBP"/>
</dbReference>
<dbReference type="InterPro" id="IPR005247">
    <property type="entry name" value="YbhB_YbcL/LppC-like"/>
</dbReference>
<accession>A0A4Q1AJY0</accession>
<dbReference type="Pfam" id="PF01161">
    <property type="entry name" value="PBP"/>
    <property type="match status" value="1"/>
</dbReference>
<dbReference type="OrthoDB" id="9797506at2"/>
<dbReference type="CDD" id="cd00865">
    <property type="entry name" value="PEBP_bact_arch"/>
    <property type="match status" value="1"/>
</dbReference>
<dbReference type="EMBL" id="PDKK01000017">
    <property type="protein sequence ID" value="RXK02109.1"/>
    <property type="molecule type" value="Genomic_DNA"/>
</dbReference>
<dbReference type="SUPFAM" id="SSF49777">
    <property type="entry name" value="PEBP-like"/>
    <property type="match status" value="1"/>
</dbReference>